<evidence type="ECO:0000256" key="5">
    <source>
        <dbReference type="ARBA" id="ARBA00049303"/>
    </source>
</evidence>
<evidence type="ECO:0000313" key="9">
    <source>
        <dbReference type="EMBL" id="KAF0760536.1"/>
    </source>
</evidence>
<evidence type="ECO:0000256" key="1">
    <source>
        <dbReference type="ARBA" id="ARBA00011925"/>
    </source>
</evidence>
<comment type="caution">
    <text evidence="9">The sequence shown here is derived from an EMBL/GenBank/DDBJ whole genome shotgun (WGS) entry which is preliminary data.</text>
</comment>
<dbReference type="Gene3D" id="3.40.50.150">
    <property type="entry name" value="Vaccinia Virus protein VP39"/>
    <property type="match status" value="1"/>
</dbReference>
<evidence type="ECO:0000256" key="3">
    <source>
        <dbReference type="ARBA" id="ARBA00022679"/>
    </source>
</evidence>
<dbReference type="EC" id="2.1.1.319" evidence="1"/>
<evidence type="ECO:0000259" key="7">
    <source>
        <dbReference type="Pfam" id="PF13649"/>
    </source>
</evidence>
<dbReference type="Proteomes" id="UP000478052">
    <property type="component" value="Unassembled WGS sequence"/>
</dbReference>
<dbReference type="SUPFAM" id="SSF53335">
    <property type="entry name" value="S-adenosyl-L-methionine-dependent methyltransferases"/>
    <property type="match status" value="1"/>
</dbReference>
<dbReference type="PROSITE" id="PS51678">
    <property type="entry name" value="SAM_MT_PRMT"/>
    <property type="match status" value="1"/>
</dbReference>
<feature type="domain" description="Protein arginine N-methyltransferase" evidence="8">
    <location>
        <begin position="187"/>
        <end position="349"/>
    </location>
</feature>
<dbReference type="PANTHER" id="PTHR11006:SF124">
    <property type="entry name" value="ARGININE METHYLTRANSFERASE 1-RELATED"/>
    <property type="match status" value="1"/>
</dbReference>
<sequence>MEVIMDNNVVDDDDVAETSSALAVPNGLKNRSVNVSDMTSMDYYFDSYAHFGIHEEMLKDEVRTLTYRNSMYYNKHLLKGKIVLDIGCGTGILSMFAAKAGAAKVIGVECSNIVEYAKQIVADNHLDHIVTIIKGKVEEIDLPDGITKVDIIISEWMGYCLFYESMLDTVLYARDKWLKEDGMLFPDRANLFITGIEDRQYKDDKINWWENVYGFNMSAIRNVAISEPLVDCVEPKQVVTNSSLLKEVDLYTVKKEDLTFTAPFNLQVRRQDYVHALVTYFTVEFTKCHKRIGFSTAPESPYTHWKQTVFYLDNYLTVKRNDEVYGTFSMSPNERNTRDMDFVIDIEFKNDVNDVTESNKYRMR</sequence>
<keyword evidence="2 6" id="KW-0489">Methyltransferase</keyword>
<evidence type="ECO:0000313" key="10">
    <source>
        <dbReference type="Proteomes" id="UP000478052"/>
    </source>
</evidence>
<dbReference type="GO" id="GO:0042054">
    <property type="term" value="F:histone methyltransferase activity"/>
    <property type="evidence" value="ECO:0007669"/>
    <property type="project" value="TreeGrafter"/>
</dbReference>
<protein>
    <recommendedName>
        <fullName evidence="1">type I protein arginine methyltransferase</fullName>
        <ecNumber evidence="1">2.1.1.319</ecNumber>
    </recommendedName>
</protein>
<dbReference type="InterPro" id="IPR055135">
    <property type="entry name" value="PRMT_dom"/>
</dbReference>
<dbReference type="Pfam" id="PF22528">
    <property type="entry name" value="PRMT_C"/>
    <property type="match status" value="1"/>
</dbReference>
<comment type="catalytic activity">
    <reaction evidence="5">
        <text>L-arginyl-[protein] + S-adenosyl-L-methionine = N(omega)-methyl-L-arginyl-[protein] + S-adenosyl-L-homocysteine + H(+)</text>
        <dbReference type="Rhea" id="RHEA:48100"/>
        <dbReference type="Rhea" id="RHEA-COMP:10532"/>
        <dbReference type="Rhea" id="RHEA-COMP:11990"/>
        <dbReference type="ChEBI" id="CHEBI:15378"/>
        <dbReference type="ChEBI" id="CHEBI:29965"/>
        <dbReference type="ChEBI" id="CHEBI:57856"/>
        <dbReference type="ChEBI" id="CHEBI:59789"/>
        <dbReference type="ChEBI" id="CHEBI:65280"/>
    </reaction>
    <physiologicalReaction direction="left-to-right" evidence="5">
        <dbReference type="Rhea" id="RHEA:48101"/>
    </physiologicalReaction>
</comment>
<dbReference type="GO" id="GO:0005634">
    <property type="term" value="C:nucleus"/>
    <property type="evidence" value="ECO:0007669"/>
    <property type="project" value="TreeGrafter"/>
</dbReference>
<keyword evidence="10" id="KW-1185">Reference proteome</keyword>
<organism evidence="9 10">
    <name type="scientific">Aphis craccivora</name>
    <name type="common">Cowpea aphid</name>
    <dbReference type="NCBI Taxonomy" id="307492"/>
    <lineage>
        <taxon>Eukaryota</taxon>
        <taxon>Metazoa</taxon>
        <taxon>Ecdysozoa</taxon>
        <taxon>Arthropoda</taxon>
        <taxon>Hexapoda</taxon>
        <taxon>Insecta</taxon>
        <taxon>Pterygota</taxon>
        <taxon>Neoptera</taxon>
        <taxon>Paraneoptera</taxon>
        <taxon>Hemiptera</taxon>
        <taxon>Sternorrhyncha</taxon>
        <taxon>Aphidomorpha</taxon>
        <taxon>Aphidoidea</taxon>
        <taxon>Aphididae</taxon>
        <taxon>Aphidini</taxon>
        <taxon>Aphis</taxon>
        <taxon>Aphis</taxon>
    </lineage>
</organism>
<feature type="domain" description="Methyltransferase" evidence="7">
    <location>
        <begin position="83"/>
        <end position="182"/>
    </location>
</feature>
<dbReference type="Gene3D" id="2.70.160.11">
    <property type="entry name" value="Hnrnp arginine n-methyltransferase1"/>
    <property type="match status" value="1"/>
</dbReference>
<dbReference type="Pfam" id="PF13649">
    <property type="entry name" value="Methyltransf_25"/>
    <property type="match status" value="1"/>
</dbReference>
<keyword evidence="4 6" id="KW-0949">S-adenosyl-L-methionine</keyword>
<proteinExistence type="predicted"/>
<dbReference type="InterPro" id="IPR041698">
    <property type="entry name" value="Methyltransf_25"/>
</dbReference>
<dbReference type="AlphaFoldDB" id="A0A6G0YSB2"/>
<dbReference type="InterPro" id="IPR029063">
    <property type="entry name" value="SAM-dependent_MTases_sf"/>
</dbReference>
<gene>
    <name evidence="9" type="ORF">FWK35_00011578</name>
</gene>
<dbReference type="GO" id="GO:0035242">
    <property type="term" value="F:protein-arginine omega-N asymmetric methyltransferase activity"/>
    <property type="evidence" value="ECO:0007669"/>
    <property type="project" value="UniProtKB-EC"/>
</dbReference>
<dbReference type="PANTHER" id="PTHR11006">
    <property type="entry name" value="PROTEIN ARGININE N-METHYLTRANSFERASE"/>
    <property type="match status" value="1"/>
</dbReference>
<accession>A0A6G0YSB2</accession>
<dbReference type="EMBL" id="VUJU01002645">
    <property type="protein sequence ID" value="KAF0760536.1"/>
    <property type="molecule type" value="Genomic_DNA"/>
</dbReference>
<evidence type="ECO:0000256" key="4">
    <source>
        <dbReference type="ARBA" id="ARBA00022691"/>
    </source>
</evidence>
<dbReference type="OrthoDB" id="7848332at2759"/>
<dbReference type="FunFam" id="3.40.50.150:FF:000003">
    <property type="entry name" value="Blast:Protein arginine N-methyltransferase 1"/>
    <property type="match status" value="1"/>
</dbReference>
<dbReference type="CDD" id="cd02440">
    <property type="entry name" value="AdoMet_MTases"/>
    <property type="match status" value="1"/>
</dbReference>
<evidence type="ECO:0000259" key="8">
    <source>
        <dbReference type="Pfam" id="PF22528"/>
    </source>
</evidence>
<dbReference type="InterPro" id="IPR025799">
    <property type="entry name" value="Arg_MeTrfase"/>
</dbReference>
<reference evidence="9 10" key="1">
    <citation type="submission" date="2019-08" db="EMBL/GenBank/DDBJ databases">
        <title>Whole genome of Aphis craccivora.</title>
        <authorList>
            <person name="Voronova N.V."/>
            <person name="Shulinski R.S."/>
            <person name="Bandarenka Y.V."/>
            <person name="Zhorov D.G."/>
            <person name="Warner D."/>
        </authorList>
    </citation>
    <scope>NUCLEOTIDE SEQUENCE [LARGE SCALE GENOMIC DNA]</scope>
    <source>
        <strain evidence="9">180601</strain>
        <tissue evidence="9">Whole Body</tissue>
    </source>
</reference>
<dbReference type="GO" id="GO:0032259">
    <property type="term" value="P:methylation"/>
    <property type="evidence" value="ECO:0007669"/>
    <property type="project" value="UniProtKB-KW"/>
</dbReference>
<keyword evidence="3 6" id="KW-0808">Transferase</keyword>
<dbReference type="FunFam" id="2.70.160.11:FF:000001">
    <property type="entry name" value="Blast:Protein arginine N-methyltransferase 1"/>
    <property type="match status" value="1"/>
</dbReference>
<evidence type="ECO:0000256" key="6">
    <source>
        <dbReference type="PROSITE-ProRule" id="PRU01015"/>
    </source>
</evidence>
<evidence type="ECO:0000256" key="2">
    <source>
        <dbReference type="ARBA" id="ARBA00022603"/>
    </source>
</evidence>
<dbReference type="GO" id="GO:0035241">
    <property type="term" value="F:protein-arginine omega-N monomethyltransferase activity"/>
    <property type="evidence" value="ECO:0007669"/>
    <property type="project" value="TreeGrafter"/>
</dbReference>
<name>A0A6G0YSB2_APHCR</name>